<dbReference type="InterPro" id="IPR019956">
    <property type="entry name" value="Ubiquitin_dom"/>
</dbReference>
<evidence type="ECO:0000313" key="3">
    <source>
        <dbReference type="Proteomes" id="UP001150062"/>
    </source>
</evidence>
<keyword evidence="3" id="KW-1185">Reference proteome</keyword>
<dbReference type="GO" id="GO:0005840">
    <property type="term" value="C:ribosome"/>
    <property type="evidence" value="ECO:0007669"/>
    <property type="project" value="UniProtKB-KW"/>
</dbReference>
<evidence type="ECO:0000259" key="1">
    <source>
        <dbReference type="PROSITE" id="PS50053"/>
    </source>
</evidence>
<dbReference type="PANTHER" id="PTHR10666">
    <property type="entry name" value="UBIQUITIN"/>
    <property type="match status" value="1"/>
</dbReference>
<sequence>MKIKFEIEGSQTLTLKVKPMDKISVVELLLYVSLNRKIHIQKKLYYQKQKLDPNKTFGSYNITSSSIIKYRRWDPCKKIHLLIKTFTGNEITCSVDPSDTIEKVKSLIQEEEGIQSNEIRLIIGGKQLEDERTLSDYCIFGKATIHWVKRLRGGGLAARSFVDVSNNEGKIKIQWSKSAPDWRIVRKGLCLEGKCPNKKCEAYDHNVIMNLGFGAFNIFSDQVIEKCKCPICETLVESSNCGFNNCQWLFQGSFIKNNELVKKNSEMSTVGDEYETFEEKKSGSINWRNLKFIVVEPNSKMCSILTDYVQDNVENSKNVMYHID</sequence>
<dbReference type="Proteomes" id="UP001150062">
    <property type="component" value="Unassembled WGS sequence"/>
</dbReference>
<keyword evidence="2" id="KW-0689">Ribosomal protein</keyword>
<dbReference type="Pfam" id="PF00240">
    <property type="entry name" value="ubiquitin"/>
    <property type="match status" value="1"/>
</dbReference>
<dbReference type="SUPFAM" id="SSF54236">
    <property type="entry name" value="Ubiquitin-like"/>
    <property type="match status" value="2"/>
</dbReference>
<reference evidence="2" key="1">
    <citation type="submission" date="2022-08" db="EMBL/GenBank/DDBJ databases">
        <title>Novel sulfate-reducing endosymbionts in the free-living metamonad Anaeramoeba.</title>
        <authorList>
            <person name="Jerlstrom-Hultqvist J."/>
            <person name="Cepicka I."/>
            <person name="Gallot-Lavallee L."/>
            <person name="Salas-Leiva D."/>
            <person name="Curtis B.A."/>
            <person name="Zahonova K."/>
            <person name="Pipaliya S."/>
            <person name="Dacks J."/>
            <person name="Roger A.J."/>
        </authorList>
    </citation>
    <scope>NUCLEOTIDE SEQUENCE</scope>
    <source>
        <strain evidence="2">Schooner1</strain>
    </source>
</reference>
<gene>
    <name evidence="2" type="ORF">M0813_03792</name>
</gene>
<dbReference type="SMART" id="SM00213">
    <property type="entry name" value="UBQ"/>
    <property type="match status" value="2"/>
</dbReference>
<dbReference type="InterPro" id="IPR050158">
    <property type="entry name" value="Ubiquitin_ubiquitin-like"/>
</dbReference>
<accession>A0ABQ8XUQ4</accession>
<comment type="caution">
    <text evidence="2">The sequence shown here is derived from an EMBL/GenBank/DDBJ whole genome shotgun (WGS) entry which is preliminary data.</text>
</comment>
<organism evidence="2 3">
    <name type="scientific">Anaeramoeba flamelloides</name>
    <dbReference type="NCBI Taxonomy" id="1746091"/>
    <lineage>
        <taxon>Eukaryota</taxon>
        <taxon>Metamonada</taxon>
        <taxon>Anaeramoebidae</taxon>
        <taxon>Anaeramoeba</taxon>
    </lineage>
</organism>
<keyword evidence="2" id="KW-0687">Ribonucleoprotein</keyword>
<name>A0ABQ8XUQ4_9EUKA</name>
<proteinExistence type="predicted"/>
<dbReference type="InterPro" id="IPR029071">
    <property type="entry name" value="Ubiquitin-like_domsf"/>
</dbReference>
<feature type="domain" description="Ubiquitin-like" evidence="1">
    <location>
        <begin position="79"/>
        <end position="154"/>
    </location>
</feature>
<dbReference type="InterPro" id="IPR000626">
    <property type="entry name" value="Ubiquitin-like_dom"/>
</dbReference>
<evidence type="ECO:0000313" key="2">
    <source>
        <dbReference type="EMBL" id="KAJ6235109.1"/>
    </source>
</evidence>
<dbReference type="EMBL" id="JAOAOG010000264">
    <property type="protein sequence ID" value="KAJ6235109.1"/>
    <property type="molecule type" value="Genomic_DNA"/>
</dbReference>
<dbReference type="PROSITE" id="PS50053">
    <property type="entry name" value="UBIQUITIN_2"/>
    <property type="match status" value="1"/>
</dbReference>
<protein>
    <submittedName>
        <fullName evidence="2">UBIQUITIN-60S ribosomal protein L40</fullName>
    </submittedName>
</protein>
<dbReference type="PRINTS" id="PR00348">
    <property type="entry name" value="UBIQUITIN"/>
</dbReference>
<dbReference type="Gene3D" id="3.10.20.90">
    <property type="entry name" value="Phosphatidylinositol 3-kinase Catalytic Subunit, Chain A, domain 1"/>
    <property type="match status" value="1"/>
</dbReference>